<evidence type="ECO:0000256" key="2">
    <source>
        <dbReference type="SAM" id="SignalP"/>
    </source>
</evidence>
<protein>
    <recommendedName>
        <fullName evidence="5">DOMON domain-containing protein</fullName>
    </recommendedName>
</protein>
<evidence type="ECO:0000256" key="1">
    <source>
        <dbReference type="SAM" id="Phobius"/>
    </source>
</evidence>
<dbReference type="RefSeq" id="XP_044544385.1">
    <property type="nucleotide sequence ID" value="XM_044700065.1"/>
</dbReference>
<evidence type="ECO:0000313" key="3">
    <source>
        <dbReference type="EMBL" id="KAG2375211.1"/>
    </source>
</evidence>
<keyword evidence="1" id="KW-1133">Transmembrane helix</keyword>
<keyword evidence="2" id="KW-0732">Signal</keyword>
<reference evidence="3 4" key="1">
    <citation type="journal article" date="2018" name="BMC Genomics">
        <title>The genome of Naegleria lovaniensis, the basis for a comparative approach to unravel pathogenicity factors of the human pathogenic amoeba N. fowleri.</title>
        <authorList>
            <person name="Liechti N."/>
            <person name="Schurch N."/>
            <person name="Bruggmann R."/>
            <person name="Wittwer M."/>
        </authorList>
    </citation>
    <scope>NUCLEOTIDE SEQUENCE [LARGE SCALE GENOMIC DNA]</scope>
    <source>
        <strain evidence="3 4">ATCC 30569</strain>
    </source>
</reference>
<comment type="caution">
    <text evidence="3">The sequence shown here is derived from an EMBL/GenBank/DDBJ whole genome shotgun (WGS) entry which is preliminary data.</text>
</comment>
<accession>A0AA88GJA4</accession>
<gene>
    <name evidence="3" type="ORF">C9374_009834</name>
</gene>
<keyword evidence="1" id="KW-0812">Transmembrane</keyword>
<organism evidence="3 4">
    <name type="scientific">Naegleria lovaniensis</name>
    <name type="common">Amoeba</name>
    <dbReference type="NCBI Taxonomy" id="51637"/>
    <lineage>
        <taxon>Eukaryota</taxon>
        <taxon>Discoba</taxon>
        <taxon>Heterolobosea</taxon>
        <taxon>Tetramitia</taxon>
        <taxon>Eutetramitia</taxon>
        <taxon>Vahlkampfiidae</taxon>
        <taxon>Naegleria</taxon>
    </lineage>
</organism>
<keyword evidence="1" id="KW-0472">Membrane</keyword>
<dbReference type="EMBL" id="PYSW02000039">
    <property type="protein sequence ID" value="KAG2375211.1"/>
    <property type="molecule type" value="Genomic_DNA"/>
</dbReference>
<evidence type="ECO:0000313" key="4">
    <source>
        <dbReference type="Proteomes" id="UP000816034"/>
    </source>
</evidence>
<dbReference type="GeneID" id="68102288"/>
<feature type="chain" id="PRO_5041715199" description="DOMON domain-containing protein" evidence="2">
    <location>
        <begin position="23"/>
        <end position="230"/>
    </location>
</feature>
<dbReference type="Proteomes" id="UP000816034">
    <property type="component" value="Unassembled WGS sequence"/>
</dbReference>
<evidence type="ECO:0008006" key="5">
    <source>
        <dbReference type="Google" id="ProtNLM"/>
    </source>
</evidence>
<keyword evidence="4" id="KW-1185">Reference proteome</keyword>
<feature type="transmembrane region" description="Helical" evidence="1">
    <location>
        <begin position="209"/>
        <end position="228"/>
    </location>
</feature>
<proteinExistence type="predicted"/>
<dbReference type="AlphaFoldDB" id="A0AA88GJA4"/>
<sequence>MLFKILVPLFLILSLVNTFLLAQTYSSCQIINNYYKVQWTTDEANNKISAQFTIPSAPGYGAVGFKRGVLGNGMAGATITLGYGTEVNEYYADANSQPTRINNQFLSANTSLSGSTTIISIVRPLSRPLNAPNTYFEFIKGERVTLLFASSNTLPSNPDALTVHDARYIQINATDFFNNNVKGCQTPTPSPSVKPAVSNSKKTNGASSVMGMMNSIMILILVFIMTFGTF</sequence>
<name>A0AA88GJA4_NAELO</name>
<feature type="signal peptide" evidence="2">
    <location>
        <begin position="1"/>
        <end position="22"/>
    </location>
</feature>